<organism evidence="6 7">
    <name type="scientific">Nocardioides endophyticus</name>
    <dbReference type="NCBI Taxonomy" id="1353775"/>
    <lineage>
        <taxon>Bacteria</taxon>
        <taxon>Bacillati</taxon>
        <taxon>Actinomycetota</taxon>
        <taxon>Actinomycetes</taxon>
        <taxon>Propionibacteriales</taxon>
        <taxon>Nocardioidaceae</taxon>
        <taxon>Nocardioides</taxon>
    </lineage>
</organism>
<evidence type="ECO:0000313" key="6">
    <source>
        <dbReference type="EMBL" id="GAA4730064.1"/>
    </source>
</evidence>
<dbReference type="Proteomes" id="UP001499882">
    <property type="component" value="Unassembled WGS sequence"/>
</dbReference>
<gene>
    <name evidence="6" type="ORF">GCM10023350_11640</name>
</gene>
<evidence type="ECO:0000256" key="3">
    <source>
        <dbReference type="ARBA" id="ARBA00023709"/>
    </source>
</evidence>
<dbReference type="PANTHER" id="PTHR11941:SF54">
    <property type="entry name" value="ENOYL-COA HYDRATASE, MITOCHONDRIAL"/>
    <property type="match status" value="1"/>
</dbReference>
<proteinExistence type="inferred from homology"/>
<evidence type="ECO:0000256" key="4">
    <source>
        <dbReference type="ARBA" id="ARBA00023717"/>
    </source>
</evidence>
<dbReference type="Gene3D" id="1.10.12.10">
    <property type="entry name" value="Lyase 2-enoyl-coa Hydratase, Chain A, domain 2"/>
    <property type="match status" value="1"/>
</dbReference>
<evidence type="ECO:0000256" key="2">
    <source>
        <dbReference type="ARBA" id="ARBA00023239"/>
    </source>
</evidence>
<name>A0ABP8YK50_9ACTN</name>
<dbReference type="InterPro" id="IPR029045">
    <property type="entry name" value="ClpP/crotonase-like_dom_sf"/>
</dbReference>
<evidence type="ECO:0000256" key="5">
    <source>
        <dbReference type="RuleBase" id="RU003707"/>
    </source>
</evidence>
<dbReference type="EMBL" id="BAABKN010000008">
    <property type="protein sequence ID" value="GAA4730064.1"/>
    <property type="molecule type" value="Genomic_DNA"/>
</dbReference>
<dbReference type="SUPFAM" id="SSF52096">
    <property type="entry name" value="ClpP/crotonase"/>
    <property type="match status" value="1"/>
</dbReference>
<dbReference type="Pfam" id="PF00378">
    <property type="entry name" value="ECH_1"/>
    <property type="match status" value="1"/>
</dbReference>
<evidence type="ECO:0000256" key="1">
    <source>
        <dbReference type="ARBA" id="ARBA00005254"/>
    </source>
</evidence>
<dbReference type="Gene3D" id="3.90.226.10">
    <property type="entry name" value="2-enoyl-CoA Hydratase, Chain A, domain 1"/>
    <property type="match status" value="1"/>
</dbReference>
<dbReference type="CDD" id="cd06558">
    <property type="entry name" value="crotonase-like"/>
    <property type="match status" value="1"/>
</dbReference>
<comment type="catalytic activity">
    <reaction evidence="4">
        <text>a 4-saturated-(3S)-3-hydroxyacyl-CoA = a (3E)-enoyl-CoA + H2O</text>
        <dbReference type="Rhea" id="RHEA:20724"/>
        <dbReference type="ChEBI" id="CHEBI:15377"/>
        <dbReference type="ChEBI" id="CHEBI:58521"/>
        <dbReference type="ChEBI" id="CHEBI:137480"/>
        <dbReference type="EC" id="4.2.1.17"/>
    </reaction>
</comment>
<dbReference type="InterPro" id="IPR018376">
    <property type="entry name" value="Enoyl-CoA_hyd/isom_CS"/>
</dbReference>
<dbReference type="PANTHER" id="PTHR11941">
    <property type="entry name" value="ENOYL-COA HYDRATASE-RELATED"/>
    <property type="match status" value="1"/>
</dbReference>
<dbReference type="InterPro" id="IPR014748">
    <property type="entry name" value="Enoyl-CoA_hydra_C"/>
</dbReference>
<protein>
    <submittedName>
        <fullName evidence="6">Enoyl-CoA hydratase-related protein</fullName>
    </submittedName>
</protein>
<comment type="caution">
    <text evidence="6">The sequence shown here is derived from an EMBL/GenBank/DDBJ whole genome shotgun (WGS) entry which is preliminary data.</text>
</comment>
<keyword evidence="2" id="KW-0456">Lyase</keyword>
<sequence length="260" mass="27936">MADLEYAVANHIATIRLNRPEKKNSFTLEMVDQWAEALLRAEVDDDVRVVVLTGSGDSFCTGVDLGVLDDRERTPLSEKNLLAKRVHHVAHAAEALSKPYLAAINGFAIGAGMDMALMADIRFAGSSARLSEGYIRAGLVPGDGGCFYLPRITGTASALRLLWTGEFIDALGALELGIVSEVCADSELDHRVSTFAHTLASQPPVAVQMIKRAVYSGARTDLRTALDLISSHFAVVTSTADAQEAMAAFKERRQGTFVGK</sequence>
<accession>A0ABP8YK50</accession>
<dbReference type="PROSITE" id="PS00166">
    <property type="entry name" value="ENOYL_COA_HYDRATASE"/>
    <property type="match status" value="1"/>
</dbReference>
<dbReference type="RefSeq" id="WP_345525734.1">
    <property type="nucleotide sequence ID" value="NZ_BAABKN010000008.1"/>
</dbReference>
<dbReference type="InterPro" id="IPR001753">
    <property type="entry name" value="Enoyl-CoA_hydra/iso"/>
</dbReference>
<keyword evidence="7" id="KW-1185">Reference proteome</keyword>
<comment type="catalytic activity">
    <reaction evidence="3">
        <text>a (3S)-3-hydroxyacyl-CoA = a (2E)-enoyl-CoA + H2O</text>
        <dbReference type="Rhea" id="RHEA:16105"/>
        <dbReference type="ChEBI" id="CHEBI:15377"/>
        <dbReference type="ChEBI" id="CHEBI:57318"/>
        <dbReference type="ChEBI" id="CHEBI:58856"/>
        <dbReference type="EC" id="4.2.1.17"/>
    </reaction>
</comment>
<reference evidence="7" key="1">
    <citation type="journal article" date="2019" name="Int. J. Syst. Evol. Microbiol.">
        <title>The Global Catalogue of Microorganisms (GCM) 10K type strain sequencing project: providing services to taxonomists for standard genome sequencing and annotation.</title>
        <authorList>
            <consortium name="The Broad Institute Genomics Platform"/>
            <consortium name="The Broad Institute Genome Sequencing Center for Infectious Disease"/>
            <person name="Wu L."/>
            <person name="Ma J."/>
        </authorList>
    </citation>
    <scope>NUCLEOTIDE SEQUENCE [LARGE SCALE GENOMIC DNA]</scope>
    <source>
        <strain evidence="7">JCM 18532</strain>
    </source>
</reference>
<evidence type="ECO:0000313" key="7">
    <source>
        <dbReference type="Proteomes" id="UP001499882"/>
    </source>
</evidence>
<comment type="similarity">
    <text evidence="1 5">Belongs to the enoyl-CoA hydratase/isomerase family.</text>
</comment>